<feature type="domain" description="TfuA-like core" evidence="1">
    <location>
        <begin position="49"/>
        <end position="168"/>
    </location>
</feature>
<evidence type="ECO:0000313" key="2">
    <source>
        <dbReference type="EMBL" id="MCV3272839.1"/>
    </source>
</evidence>
<keyword evidence="3" id="KW-1185">Reference proteome</keyword>
<protein>
    <submittedName>
        <fullName evidence="2">TfuA domain-containing protein</fullName>
    </submittedName>
</protein>
<dbReference type="RefSeq" id="WP_263845157.1">
    <property type="nucleotide sequence ID" value="NZ_JALIEB010000010.1"/>
</dbReference>
<evidence type="ECO:0000259" key="1">
    <source>
        <dbReference type="Pfam" id="PF07812"/>
    </source>
</evidence>
<proteinExistence type="predicted"/>
<dbReference type="EMBL" id="JALIEB010000010">
    <property type="protein sequence ID" value="MCV3272839.1"/>
    <property type="molecule type" value="Genomic_DNA"/>
</dbReference>
<comment type="caution">
    <text evidence="2">The sequence shown here is derived from an EMBL/GenBank/DDBJ whole genome shotgun (WGS) entry which is preliminary data.</text>
</comment>
<name>A0ABT3BGY2_9RHOB</name>
<reference evidence="2 3" key="1">
    <citation type="submission" date="2022-04" db="EMBL/GenBank/DDBJ databases">
        <title>Roseobacter sp. WL0113 is a bacterium isolated from neritic sediment.</title>
        <authorList>
            <person name="Wang L."/>
            <person name="He W."/>
            <person name="Zhang D.-F."/>
        </authorList>
    </citation>
    <scope>NUCLEOTIDE SEQUENCE [LARGE SCALE GENOMIC DNA]</scope>
    <source>
        <strain evidence="2 3">WL0113</strain>
    </source>
</reference>
<dbReference type="InterPro" id="IPR012924">
    <property type="entry name" value="TfuA_core"/>
</dbReference>
<dbReference type="Pfam" id="PF07812">
    <property type="entry name" value="TfuA"/>
    <property type="match status" value="1"/>
</dbReference>
<sequence length="256" mass="27722">MSRTILFAGPSLAGLTDGLPDHISLRAPVQQGDIYLAALESPRAIAVVDGFFEGMPAVWHKEILWALTRSIPVLGAASMGALRAAEMDVFGMVGVGAIYDGYRDGALEDDDEVALLHGPAEMGYPALSLAMVNVRATLAAAETAGVVDGDGAARLVARAKAQFYKTRTWASILADESATLRDWVLKNEVDQKQEDAALLMKHLAAGAFEDPQPDVHFEESALWHEATKIWRQRASVARERHQWGDRVRAGASLFDE</sequence>
<accession>A0ABT3BGY2</accession>
<dbReference type="Proteomes" id="UP001208690">
    <property type="component" value="Unassembled WGS sequence"/>
</dbReference>
<organism evidence="2 3">
    <name type="scientific">Roseobacter sinensis</name>
    <dbReference type="NCBI Taxonomy" id="2931391"/>
    <lineage>
        <taxon>Bacteria</taxon>
        <taxon>Pseudomonadati</taxon>
        <taxon>Pseudomonadota</taxon>
        <taxon>Alphaproteobacteria</taxon>
        <taxon>Rhodobacterales</taxon>
        <taxon>Roseobacteraceae</taxon>
        <taxon>Roseobacter</taxon>
    </lineage>
</organism>
<evidence type="ECO:0000313" key="3">
    <source>
        <dbReference type="Proteomes" id="UP001208690"/>
    </source>
</evidence>
<gene>
    <name evidence="2" type="ORF">MUB52_15500</name>
</gene>